<feature type="region of interest" description="Disordered" evidence="1">
    <location>
        <begin position="41"/>
        <end position="102"/>
    </location>
</feature>
<comment type="caution">
    <text evidence="2">The sequence shown here is derived from an EMBL/GenBank/DDBJ whole genome shotgun (WGS) entry which is preliminary data.</text>
</comment>
<organism evidence="2 3">
    <name type="scientific">Streblomastix strix</name>
    <dbReference type="NCBI Taxonomy" id="222440"/>
    <lineage>
        <taxon>Eukaryota</taxon>
        <taxon>Metamonada</taxon>
        <taxon>Preaxostyla</taxon>
        <taxon>Oxymonadida</taxon>
        <taxon>Streblomastigidae</taxon>
        <taxon>Streblomastix</taxon>
    </lineage>
</organism>
<feature type="non-terminal residue" evidence="2">
    <location>
        <position position="1"/>
    </location>
</feature>
<dbReference type="EMBL" id="SNRW01001815">
    <property type="protein sequence ID" value="KAA6394906.1"/>
    <property type="molecule type" value="Genomic_DNA"/>
</dbReference>
<evidence type="ECO:0000256" key="1">
    <source>
        <dbReference type="SAM" id="MobiDB-lite"/>
    </source>
</evidence>
<evidence type="ECO:0000313" key="2">
    <source>
        <dbReference type="EMBL" id="KAA6394906.1"/>
    </source>
</evidence>
<proteinExistence type="predicted"/>
<name>A0A5J4WJP8_9EUKA</name>
<gene>
    <name evidence="2" type="ORF">EZS28_009560</name>
</gene>
<reference evidence="2 3" key="1">
    <citation type="submission" date="2019-03" db="EMBL/GenBank/DDBJ databases">
        <title>Single cell metagenomics reveals metabolic interactions within the superorganism composed of flagellate Streblomastix strix and complex community of Bacteroidetes bacteria on its surface.</title>
        <authorList>
            <person name="Treitli S.C."/>
            <person name="Kolisko M."/>
            <person name="Husnik F."/>
            <person name="Keeling P."/>
            <person name="Hampl V."/>
        </authorList>
    </citation>
    <scope>NUCLEOTIDE SEQUENCE [LARGE SCALE GENOMIC DNA]</scope>
    <source>
        <strain evidence="2">ST1C</strain>
    </source>
</reference>
<accession>A0A5J4WJP8</accession>
<dbReference type="AlphaFoldDB" id="A0A5J4WJP8"/>
<feature type="compositionally biased region" description="Polar residues" evidence="1">
    <location>
        <begin position="76"/>
        <end position="87"/>
    </location>
</feature>
<protein>
    <submittedName>
        <fullName evidence="2">Uncharacterized protein</fullName>
    </submittedName>
</protein>
<evidence type="ECO:0000313" key="3">
    <source>
        <dbReference type="Proteomes" id="UP000324800"/>
    </source>
</evidence>
<sequence length="102" mass="12041">QIEVQKVILRYARGETISNADWRKFWKELDTDLNLDAVRLQSPVSDSEEQGKESDQGTAFCNNPRKRYRQDDRSNSGRNNQKFQTRYNNRDNFRSQGRGQRG</sequence>
<dbReference type="Proteomes" id="UP000324800">
    <property type="component" value="Unassembled WGS sequence"/>
</dbReference>